<sequence length="144" mass="16567">MNIPLAERLFIKDRILERKMVIGEVEVIATEKKRKGKRKQMEDKRIKRKMVKTDAAHALSMPQLELNTMSSSLYTDTDVITSECQSKNRLDFLTLTMECDRYGVSDRTATSFASAVLQDIGIAHEGEASHVVDRKKIRRQRKKL</sequence>
<proteinExistence type="predicted"/>
<dbReference type="EMBL" id="BGPR01006885">
    <property type="protein sequence ID" value="GBN22621.1"/>
    <property type="molecule type" value="Genomic_DNA"/>
</dbReference>
<organism evidence="1 2">
    <name type="scientific">Araneus ventricosus</name>
    <name type="common">Orbweaver spider</name>
    <name type="synonym">Epeira ventricosa</name>
    <dbReference type="NCBI Taxonomy" id="182803"/>
    <lineage>
        <taxon>Eukaryota</taxon>
        <taxon>Metazoa</taxon>
        <taxon>Ecdysozoa</taxon>
        <taxon>Arthropoda</taxon>
        <taxon>Chelicerata</taxon>
        <taxon>Arachnida</taxon>
        <taxon>Araneae</taxon>
        <taxon>Araneomorphae</taxon>
        <taxon>Entelegynae</taxon>
        <taxon>Araneoidea</taxon>
        <taxon>Araneidae</taxon>
        <taxon>Araneus</taxon>
    </lineage>
</organism>
<dbReference type="OrthoDB" id="8058698at2759"/>
<accession>A0A4Y2M6H2</accession>
<dbReference type="Proteomes" id="UP000499080">
    <property type="component" value="Unassembled WGS sequence"/>
</dbReference>
<gene>
    <name evidence="1" type="ORF">AVEN_238428_1</name>
</gene>
<reference evidence="1 2" key="1">
    <citation type="journal article" date="2019" name="Sci. Rep.">
        <title>Orb-weaving spider Araneus ventricosus genome elucidates the spidroin gene catalogue.</title>
        <authorList>
            <person name="Kono N."/>
            <person name="Nakamura H."/>
            <person name="Ohtoshi R."/>
            <person name="Moran D.A.P."/>
            <person name="Shinohara A."/>
            <person name="Yoshida Y."/>
            <person name="Fujiwara M."/>
            <person name="Mori M."/>
            <person name="Tomita M."/>
            <person name="Arakawa K."/>
        </authorList>
    </citation>
    <scope>NUCLEOTIDE SEQUENCE [LARGE SCALE GENOMIC DNA]</scope>
</reference>
<comment type="caution">
    <text evidence="1">The sequence shown here is derived from an EMBL/GenBank/DDBJ whole genome shotgun (WGS) entry which is preliminary data.</text>
</comment>
<evidence type="ECO:0000313" key="1">
    <source>
        <dbReference type="EMBL" id="GBN22621.1"/>
    </source>
</evidence>
<name>A0A4Y2M6H2_ARAVE</name>
<protein>
    <submittedName>
        <fullName evidence="1">Uncharacterized protein</fullName>
    </submittedName>
</protein>
<evidence type="ECO:0000313" key="2">
    <source>
        <dbReference type="Proteomes" id="UP000499080"/>
    </source>
</evidence>
<keyword evidence="2" id="KW-1185">Reference proteome</keyword>
<dbReference type="AlphaFoldDB" id="A0A4Y2M6H2"/>